<evidence type="ECO:0000256" key="2">
    <source>
        <dbReference type="ARBA" id="ARBA00008778"/>
    </source>
</evidence>
<protein>
    <recommendedName>
        <fullName evidence="7">mRNA-decapping enzyme C-terminal domain-containing protein</fullName>
    </recommendedName>
</protein>
<evidence type="ECO:0000256" key="6">
    <source>
        <dbReference type="SAM" id="MobiDB-lite"/>
    </source>
</evidence>
<dbReference type="PANTHER" id="PTHR16290:SF0">
    <property type="entry name" value="DECAPPING PROTEIN 1, ISOFORM A"/>
    <property type="match status" value="1"/>
</dbReference>
<keyword evidence="5" id="KW-0866">Nonsense-mediated mRNA decay</keyword>
<dbReference type="EMBL" id="JABDTM020014247">
    <property type="protein sequence ID" value="KAH0819564.1"/>
    <property type="molecule type" value="Genomic_DNA"/>
</dbReference>
<reference evidence="8" key="1">
    <citation type="journal article" date="2020" name="J Insects Food Feed">
        <title>The yellow mealworm (Tenebrio molitor) genome: a resource for the emerging insects as food and feed industry.</title>
        <authorList>
            <person name="Eriksson T."/>
            <person name="Andere A."/>
            <person name="Kelstrup H."/>
            <person name="Emery V."/>
            <person name="Picard C."/>
        </authorList>
    </citation>
    <scope>NUCLEOTIDE SEQUENCE</scope>
    <source>
        <strain evidence="8">Stoneville</strain>
        <tissue evidence="8">Whole head</tissue>
    </source>
</reference>
<evidence type="ECO:0000313" key="8">
    <source>
        <dbReference type="EMBL" id="KAH0819564.1"/>
    </source>
</evidence>
<dbReference type="CDD" id="cd09804">
    <property type="entry name" value="Dcp1"/>
    <property type="match status" value="1"/>
</dbReference>
<dbReference type="SUPFAM" id="SSF50729">
    <property type="entry name" value="PH domain-like"/>
    <property type="match status" value="1"/>
</dbReference>
<dbReference type="GO" id="GO:0003729">
    <property type="term" value="F:mRNA binding"/>
    <property type="evidence" value="ECO:0007669"/>
    <property type="project" value="TreeGrafter"/>
</dbReference>
<evidence type="ECO:0000259" key="7">
    <source>
        <dbReference type="Pfam" id="PF16741"/>
    </source>
</evidence>
<dbReference type="GO" id="GO:0006397">
    <property type="term" value="P:mRNA processing"/>
    <property type="evidence" value="ECO:0007669"/>
    <property type="project" value="UniProtKB-KW"/>
</dbReference>
<reference evidence="8" key="2">
    <citation type="submission" date="2021-08" db="EMBL/GenBank/DDBJ databases">
        <authorList>
            <person name="Eriksson T."/>
        </authorList>
    </citation>
    <scope>NUCLEOTIDE SEQUENCE</scope>
    <source>
        <strain evidence="8">Stoneville</strain>
        <tissue evidence="8">Whole head</tissue>
    </source>
</reference>
<gene>
    <name evidence="8" type="ORF">GEV33_003227</name>
</gene>
<keyword evidence="4" id="KW-0507">mRNA processing</keyword>
<dbReference type="AlphaFoldDB" id="A0A8J6LE92"/>
<feature type="region of interest" description="Disordered" evidence="6">
    <location>
        <begin position="238"/>
        <end position="262"/>
    </location>
</feature>
<dbReference type="Pfam" id="PF16741">
    <property type="entry name" value="mRNA_decap_C"/>
    <property type="match status" value="1"/>
</dbReference>
<sequence>MADSIELRMSVTSIKRVDPYVKDILATATHVALYKFNTSSNEWEKTDTEGALFVYSRNGEPFHSIMVMNRLNTNNVIEPIVKDFDYQMQIPFLLYRNSKSKIFGIWFFNREECVHITYLIETVMEGLKDKSNEKTKKQENGVDIFSLLSKAQEDFNKTPTKQESVPPAFSTPRDCTSKSVMDFFAKASTKSTQKPIPMVPGGDGENVLQRLMSNPAHTVEHIEKQQRSITPQEQVPLRHKVNSDRRSVPISFPSTSNAAEKKEPENRINFMGVSPSNQAYQGSSPLAFLLQGPSLHQPEEPTDHLRTSPFAQFLDNAQKPQLMTPMMFTTPTAAEKLDNTVPKTENKLDNIDLLTEKQLAQALIHLLKTNSNFTRQIHEAYVNSIMERVNCNSNSLI</sequence>
<accession>A0A8J6LE92</accession>
<keyword evidence="9" id="KW-1185">Reference proteome</keyword>
<comment type="caution">
    <text evidence="8">The sequence shown here is derived from an EMBL/GenBank/DDBJ whole genome shotgun (WGS) entry which is preliminary data.</text>
</comment>
<feature type="domain" description="mRNA-decapping enzyme C-terminal" evidence="7">
    <location>
        <begin position="352"/>
        <end position="392"/>
    </location>
</feature>
<dbReference type="GO" id="GO:0000290">
    <property type="term" value="P:deadenylation-dependent decapping of nuclear-transcribed mRNA"/>
    <property type="evidence" value="ECO:0007669"/>
    <property type="project" value="InterPro"/>
</dbReference>
<organism evidence="8 9">
    <name type="scientific">Tenebrio molitor</name>
    <name type="common">Yellow mealworm beetle</name>
    <dbReference type="NCBI Taxonomy" id="7067"/>
    <lineage>
        <taxon>Eukaryota</taxon>
        <taxon>Metazoa</taxon>
        <taxon>Ecdysozoa</taxon>
        <taxon>Arthropoda</taxon>
        <taxon>Hexapoda</taxon>
        <taxon>Insecta</taxon>
        <taxon>Pterygota</taxon>
        <taxon>Neoptera</taxon>
        <taxon>Endopterygota</taxon>
        <taxon>Coleoptera</taxon>
        <taxon>Polyphaga</taxon>
        <taxon>Cucujiformia</taxon>
        <taxon>Tenebrionidae</taxon>
        <taxon>Tenebrio</taxon>
    </lineage>
</organism>
<keyword evidence="3" id="KW-0963">Cytoplasm</keyword>
<evidence type="ECO:0000256" key="5">
    <source>
        <dbReference type="ARBA" id="ARBA00023161"/>
    </source>
</evidence>
<evidence type="ECO:0000256" key="1">
    <source>
        <dbReference type="ARBA" id="ARBA00004496"/>
    </source>
</evidence>
<dbReference type="GO" id="GO:0000932">
    <property type="term" value="C:P-body"/>
    <property type="evidence" value="ECO:0007669"/>
    <property type="project" value="TreeGrafter"/>
</dbReference>
<comment type="similarity">
    <text evidence="2">Belongs to the DCP1 family.</text>
</comment>
<dbReference type="InterPro" id="IPR010334">
    <property type="entry name" value="Dcp1"/>
</dbReference>
<dbReference type="InterPro" id="IPR011993">
    <property type="entry name" value="PH-like_dom_sf"/>
</dbReference>
<comment type="subcellular location">
    <subcellularLocation>
        <location evidence="1">Cytoplasm</location>
    </subcellularLocation>
</comment>
<dbReference type="InterPro" id="IPR031953">
    <property type="entry name" value="mRNA_decap_C"/>
</dbReference>
<dbReference type="FunFam" id="2.30.29.30:FF:000425">
    <property type="entry name" value="mRNA-decapping enzyme 1B"/>
    <property type="match status" value="1"/>
</dbReference>
<dbReference type="Gene3D" id="2.30.29.30">
    <property type="entry name" value="Pleckstrin-homology domain (PH domain)/Phosphotyrosine-binding domain (PTB)"/>
    <property type="match status" value="1"/>
</dbReference>
<evidence type="ECO:0000256" key="4">
    <source>
        <dbReference type="ARBA" id="ARBA00022664"/>
    </source>
</evidence>
<name>A0A8J6LE92_TENMO</name>
<dbReference type="Pfam" id="PF06058">
    <property type="entry name" value="DCP1"/>
    <property type="match status" value="1"/>
</dbReference>
<dbReference type="GO" id="GO:0008047">
    <property type="term" value="F:enzyme activator activity"/>
    <property type="evidence" value="ECO:0007669"/>
    <property type="project" value="InterPro"/>
</dbReference>
<dbReference type="GO" id="GO:0000184">
    <property type="term" value="P:nuclear-transcribed mRNA catabolic process, nonsense-mediated decay"/>
    <property type="evidence" value="ECO:0007669"/>
    <property type="project" value="UniProtKB-KW"/>
</dbReference>
<evidence type="ECO:0000256" key="3">
    <source>
        <dbReference type="ARBA" id="ARBA00022490"/>
    </source>
</evidence>
<dbReference type="PANTHER" id="PTHR16290">
    <property type="entry name" value="TRANSCRIPTION FACTOR SMIF DECAPPING ENZYME DCP1"/>
    <property type="match status" value="1"/>
</dbReference>
<dbReference type="GO" id="GO:0031087">
    <property type="term" value="P:deadenylation-independent decapping of nuclear-transcribed mRNA"/>
    <property type="evidence" value="ECO:0007669"/>
    <property type="project" value="TreeGrafter"/>
</dbReference>
<dbReference type="Gene3D" id="6.10.140.2030">
    <property type="match status" value="1"/>
</dbReference>
<dbReference type="Proteomes" id="UP000719412">
    <property type="component" value="Unassembled WGS sequence"/>
</dbReference>
<proteinExistence type="inferred from homology"/>
<evidence type="ECO:0000313" key="9">
    <source>
        <dbReference type="Proteomes" id="UP000719412"/>
    </source>
</evidence>